<evidence type="ECO:0000313" key="2">
    <source>
        <dbReference type="EMBL" id="EOO61628.1"/>
    </source>
</evidence>
<keyword evidence="1" id="KW-0175">Coiled coil</keyword>
<name>A0A9W5PYL5_BACCE</name>
<protein>
    <recommendedName>
        <fullName evidence="4">Transposase</fullName>
    </recommendedName>
</protein>
<dbReference type="Gene3D" id="1.10.10.60">
    <property type="entry name" value="Homeodomain-like"/>
    <property type="match status" value="1"/>
</dbReference>
<dbReference type="InterPro" id="IPR009057">
    <property type="entry name" value="Homeodomain-like_sf"/>
</dbReference>
<gene>
    <name evidence="2" type="ORF">IKE_05850</name>
</gene>
<organism evidence="2 3">
    <name type="scientific">Bacillus cereus VD196</name>
    <dbReference type="NCBI Taxonomy" id="1053243"/>
    <lineage>
        <taxon>Bacteria</taxon>
        <taxon>Bacillati</taxon>
        <taxon>Bacillota</taxon>
        <taxon>Bacilli</taxon>
        <taxon>Bacillales</taxon>
        <taxon>Bacillaceae</taxon>
        <taxon>Bacillus</taxon>
        <taxon>Bacillus cereus group</taxon>
    </lineage>
</organism>
<reference evidence="2 3" key="1">
    <citation type="submission" date="2012-12" db="EMBL/GenBank/DDBJ databases">
        <title>The Genome Sequence of Bacillus cereus VD196.</title>
        <authorList>
            <consortium name="The Broad Institute Genome Sequencing Platform"/>
            <consortium name="The Broad Institute Genome Sequencing Center for Infectious Disease"/>
            <person name="Feldgarden M."/>
            <person name="Van der Auwera G.A."/>
            <person name="Mahillon J."/>
            <person name="Duprez V."/>
            <person name="Timmery S."/>
            <person name="Mattelet C."/>
            <person name="Dierick K."/>
            <person name="Sun M."/>
            <person name="Yu Z."/>
            <person name="Zhu L."/>
            <person name="Hu X."/>
            <person name="Shank E.B."/>
            <person name="Swiecicka I."/>
            <person name="Hansen B.M."/>
            <person name="Andrup L."/>
            <person name="Walker B."/>
            <person name="Young S.K."/>
            <person name="Zeng Q."/>
            <person name="Gargeya S."/>
            <person name="Fitzgerald M."/>
            <person name="Haas B."/>
            <person name="Abouelleil A."/>
            <person name="Alvarado L."/>
            <person name="Arachchi H.M."/>
            <person name="Berlin A.M."/>
            <person name="Chapman S.B."/>
            <person name="Dewar J."/>
            <person name="Goldberg J."/>
            <person name="Griggs A."/>
            <person name="Gujja S."/>
            <person name="Hansen M."/>
            <person name="Howarth C."/>
            <person name="Imamovic A."/>
            <person name="Larimer J."/>
            <person name="McCowan C."/>
            <person name="Murphy C."/>
            <person name="Neiman D."/>
            <person name="Pearson M."/>
            <person name="Priest M."/>
            <person name="Roberts A."/>
            <person name="Saif S."/>
            <person name="Shea T."/>
            <person name="Sisk P."/>
            <person name="Sykes S."/>
            <person name="Wortman J."/>
            <person name="Nusbaum C."/>
            <person name="Birren B."/>
        </authorList>
    </citation>
    <scope>NUCLEOTIDE SEQUENCE [LARGE SCALE GENOMIC DNA]</scope>
    <source>
        <strain evidence="2 3">VD196</strain>
    </source>
</reference>
<dbReference type="GO" id="GO:0003677">
    <property type="term" value="F:DNA binding"/>
    <property type="evidence" value="ECO:0007669"/>
    <property type="project" value="InterPro"/>
</dbReference>
<dbReference type="Pfam" id="PF01527">
    <property type="entry name" value="HTH_Tnp_1"/>
    <property type="match status" value="1"/>
</dbReference>
<dbReference type="SUPFAM" id="SSF46689">
    <property type="entry name" value="Homeodomain-like"/>
    <property type="match status" value="1"/>
</dbReference>
<dbReference type="GO" id="GO:0006313">
    <property type="term" value="P:DNA transposition"/>
    <property type="evidence" value="ECO:0007669"/>
    <property type="project" value="InterPro"/>
</dbReference>
<proteinExistence type="predicted"/>
<dbReference type="RefSeq" id="WP_016126076.1">
    <property type="nucleotide sequence ID" value="NZ_KB976270.1"/>
</dbReference>
<feature type="coiled-coil region" evidence="1">
    <location>
        <begin position="43"/>
        <end position="73"/>
    </location>
</feature>
<dbReference type="EMBL" id="AHFL01000061">
    <property type="protein sequence ID" value="EOO61628.1"/>
    <property type="molecule type" value="Genomic_DNA"/>
</dbReference>
<dbReference type="InterPro" id="IPR002514">
    <property type="entry name" value="Transposase_8"/>
</dbReference>
<comment type="caution">
    <text evidence="2">The sequence shown here is derived from an EMBL/GenBank/DDBJ whole genome shotgun (WGS) entry which is preliminary data.</text>
</comment>
<dbReference type="AlphaFoldDB" id="A0A9W5PYL5"/>
<evidence type="ECO:0000256" key="1">
    <source>
        <dbReference type="SAM" id="Coils"/>
    </source>
</evidence>
<dbReference type="GO" id="GO:0004803">
    <property type="term" value="F:transposase activity"/>
    <property type="evidence" value="ECO:0007669"/>
    <property type="project" value="InterPro"/>
</dbReference>
<dbReference type="Proteomes" id="UP000014023">
    <property type="component" value="Unassembled WGS sequence"/>
</dbReference>
<evidence type="ECO:0000313" key="3">
    <source>
        <dbReference type="Proteomes" id="UP000014023"/>
    </source>
</evidence>
<evidence type="ECO:0008006" key="4">
    <source>
        <dbReference type="Google" id="ProtNLM"/>
    </source>
</evidence>
<sequence length="147" mass="17619">MFKKQCVELVVKEGRTISSIQREFDLGNGTLNAWIKKYSSPFLDNEKSDMEELRSLRREIQALKKENEFLKKAAAYIVMQFKHLKGRMAYRKLYRYLVNKDVMVNLFQVRPALCRAGLKSKFVSYYKRRKHEHHIFPNILERILSTW</sequence>
<accession>A0A9W5PYL5</accession>